<accession>A0A5N6L414</accession>
<dbReference type="EMBL" id="VIBQ01000059">
    <property type="protein sequence ID" value="KAB8542123.1"/>
    <property type="molecule type" value="Genomic_DNA"/>
</dbReference>
<evidence type="ECO:0000256" key="1">
    <source>
        <dbReference type="SAM" id="MobiDB-lite"/>
    </source>
</evidence>
<gene>
    <name evidence="2" type="ORF">FH972_025586</name>
</gene>
<proteinExistence type="predicted"/>
<organism evidence="2 3">
    <name type="scientific">Carpinus fangiana</name>
    <dbReference type="NCBI Taxonomy" id="176857"/>
    <lineage>
        <taxon>Eukaryota</taxon>
        <taxon>Viridiplantae</taxon>
        <taxon>Streptophyta</taxon>
        <taxon>Embryophyta</taxon>
        <taxon>Tracheophyta</taxon>
        <taxon>Spermatophyta</taxon>
        <taxon>Magnoliopsida</taxon>
        <taxon>eudicotyledons</taxon>
        <taxon>Gunneridae</taxon>
        <taxon>Pentapetalae</taxon>
        <taxon>rosids</taxon>
        <taxon>fabids</taxon>
        <taxon>Fagales</taxon>
        <taxon>Betulaceae</taxon>
        <taxon>Carpinus</taxon>
    </lineage>
</organism>
<evidence type="ECO:0000313" key="2">
    <source>
        <dbReference type="EMBL" id="KAB8542123.1"/>
    </source>
</evidence>
<evidence type="ECO:0000313" key="3">
    <source>
        <dbReference type="Proteomes" id="UP000327013"/>
    </source>
</evidence>
<comment type="caution">
    <text evidence="2">The sequence shown here is derived from an EMBL/GenBank/DDBJ whole genome shotgun (WGS) entry which is preliminary data.</text>
</comment>
<sequence length="135" mass="14813">MVETTIKQEHSLRLSAVESRKTHPPKSMSTVDSEAIEATDVTKLPRRSTPSVSDLGTREDVIPLSRPGGLCIVLNTPKEQFPIHEVGHAFLTSWQCLLEYTSLINDPALAALESAINLVVMGPVRLTRTYACDQS</sequence>
<dbReference type="Proteomes" id="UP000327013">
    <property type="component" value="Unassembled WGS sequence"/>
</dbReference>
<reference evidence="2 3" key="1">
    <citation type="submission" date="2019-06" db="EMBL/GenBank/DDBJ databases">
        <title>A chromosomal-level reference genome of Carpinus fangiana (Coryloideae, Betulaceae).</title>
        <authorList>
            <person name="Yang X."/>
            <person name="Wang Z."/>
            <person name="Zhang L."/>
            <person name="Hao G."/>
            <person name="Liu J."/>
            <person name="Yang Y."/>
        </authorList>
    </citation>
    <scope>NUCLEOTIDE SEQUENCE [LARGE SCALE GENOMIC DNA]</scope>
    <source>
        <strain evidence="2">Cfa_2016G</strain>
        <tissue evidence="2">Leaf</tissue>
    </source>
</reference>
<protein>
    <submittedName>
        <fullName evidence="2">Uncharacterized protein</fullName>
    </submittedName>
</protein>
<name>A0A5N6L414_9ROSI</name>
<feature type="region of interest" description="Disordered" evidence="1">
    <location>
        <begin position="16"/>
        <end position="60"/>
    </location>
</feature>
<keyword evidence="3" id="KW-1185">Reference proteome</keyword>
<dbReference type="AlphaFoldDB" id="A0A5N6L414"/>